<dbReference type="GO" id="GO:0003677">
    <property type="term" value="F:DNA binding"/>
    <property type="evidence" value="ECO:0007669"/>
    <property type="project" value="UniProtKB-KW"/>
</dbReference>
<keyword evidence="1" id="KW-0238">DNA-binding</keyword>
<accession>A0A8S5Q2N8</accession>
<dbReference type="EMBL" id="BK015567">
    <property type="protein sequence ID" value="DAE13566.1"/>
    <property type="molecule type" value="Genomic_DNA"/>
</dbReference>
<reference evidence="1" key="1">
    <citation type="journal article" date="2021" name="Proc. Natl. Acad. Sci. U.S.A.">
        <title>A Catalog of Tens of Thousands of Viruses from Human Metagenomes Reveals Hidden Associations with Chronic Diseases.</title>
        <authorList>
            <person name="Tisza M.J."/>
            <person name="Buck C.B."/>
        </authorList>
    </citation>
    <scope>NUCLEOTIDE SEQUENCE</scope>
    <source>
        <strain evidence="1">CtVif31</strain>
    </source>
</reference>
<proteinExistence type="predicted"/>
<protein>
    <submittedName>
        <fullName evidence="1">Putative DNA-binding domain protein</fullName>
    </submittedName>
</protein>
<evidence type="ECO:0000313" key="1">
    <source>
        <dbReference type="EMBL" id="DAE13566.1"/>
    </source>
</evidence>
<name>A0A8S5Q2N8_9CAUD</name>
<sequence length="42" mass="4905">MFGILGGVYVDYKKEIIKLLDKLDERKLTLVFWHIKGLLGIK</sequence>
<organism evidence="1">
    <name type="scientific">Siphoviridae sp. ctVif31</name>
    <dbReference type="NCBI Taxonomy" id="2825532"/>
    <lineage>
        <taxon>Viruses</taxon>
        <taxon>Duplodnaviria</taxon>
        <taxon>Heunggongvirae</taxon>
        <taxon>Uroviricota</taxon>
        <taxon>Caudoviricetes</taxon>
    </lineage>
</organism>